<dbReference type="InterPro" id="IPR051600">
    <property type="entry name" value="Beta-PGM-like"/>
</dbReference>
<dbReference type="PANTHER" id="PTHR46193:SF18">
    <property type="entry name" value="HEXITOL PHOSPHATASE B"/>
    <property type="match status" value="1"/>
</dbReference>
<dbReference type="PRINTS" id="PR00413">
    <property type="entry name" value="HADHALOGNASE"/>
</dbReference>
<evidence type="ECO:0000256" key="4">
    <source>
        <dbReference type="ARBA" id="ARBA00022842"/>
    </source>
</evidence>
<accession>A0A6J4QS91</accession>
<dbReference type="Pfam" id="PF13419">
    <property type="entry name" value="HAD_2"/>
    <property type="match status" value="1"/>
</dbReference>
<dbReference type="SUPFAM" id="SSF56784">
    <property type="entry name" value="HAD-like"/>
    <property type="match status" value="1"/>
</dbReference>
<comment type="similarity">
    <text evidence="2">Belongs to the HAD-like hydrolase superfamily. CbbY/CbbZ/Gph/YieH family.</text>
</comment>
<dbReference type="InterPro" id="IPR041492">
    <property type="entry name" value="HAD_2"/>
</dbReference>
<dbReference type="Gene3D" id="1.10.150.240">
    <property type="entry name" value="Putative phosphatase, domain 2"/>
    <property type="match status" value="1"/>
</dbReference>
<sequence length="220" mass="23810">MPPMAIKALLFDLDGTLSETNSVHYLSWAEILKPHGYDVSWDFYRDRISGRLSPEVVADLFPDLSPEEGRKIADSKEANFRERSDTLEPLPGLTDFIGKWRERGMGISLVTNAPKENVLAMLRALDLEDAFEPVILASDVDAGKPDPAPYNAALEALGAPADEAVAFEDSPSGIASSVAAGIPTVGIASTHEPEDLEELGVDLVVRDFTDSRLDAFIAGR</sequence>
<dbReference type="AlphaFoldDB" id="A0A6J4QS91"/>
<dbReference type="InterPro" id="IPR006439">
    <property type="entry name" value="HAD-SF_hydro_IA"/>
</dbReference>
<organism evidence="6">
    <name type="scientific">uncultured Rubrobacteraceae bacterium</name>
    <dbReference type="NCBI Taxonomy" id="349277"/>
    <lineage>
        <taxon>Bacteria</taxon>
        <taxon>Bacillati</taxon>
        <taxon>Actinomycetota</taxon>
        <taxon>Rubrobacteria</taxon>
        <taxon>Rubrobacterales</taxon>
        <taxon>Rubrobacteraceae</taxon>
        <taxon>environmental samples</taxon>
    </lineage>
</organism>
<gene>
    <name evidence="6" type="ORF">AVDCRST_MAG14-1271</name>
</gene>
<name>A0A6J4QS91_9ACTN</name>
<dbReference type="GO" id="GO:0008801">
    <property type="term" value="F:beta-phosphoglucomutase activity"/>
    <property type="evidence" value="ECO:0007669"/>
    <property type="project" value="UniProtKB-EC"/>
</dbReference>
<dbReference type="InterPro" id="IPR023198">
    <property type="entry name" value="PGP-like_dom2"/>
</dbReference>
<dbReference type="InterPro" id="IPR036412">
    <property type="entry name" value="HAD-like_sf"/>
</dbReference>
<dbReference type="EC" id="5.4.2.6" evidence="6"/>
<dbReference type="GO" id="GO:0046872">
    <property type="term" value="F:metal ion binding"/>
    <property type="evidence" value="ECO:0007669"/>
    <property type="project" value="UniProtKB-KW"/>
</dbReference>
<protein>
    <submittedName>
        <fullName evidence="6">Beta-phosphoglucomutase</fullName>
        <ecNumber evidence="6">5.4.2.6</ecNumber>
    </submittedName>
</protein>
<keyword evidence="6" id="KW-0413">Isomerase</keyword>
<dbReference type="EMBL" id="CADCVG010000052">
    <property type="protein sequence ID" value="CAA9453704.1"/>
    <property type="molecule type" value="Genomic_DNA"/>
</dbReference>
<evidence type="ECO:0000256" key="3">
    <source>
        <dbReference type="ARBA" id="ARBA00022723"/>
    </source>
</evidence>
<keyword evidence="5" id="KW-0119">Carbohydrate metabolism</keyword>
<evidence type="ECO:0000313" key="6">
    <source>
        <dbReference type="EMBL" id="CAA9453704.1"/>
    </source>
</evidence>
<keyword evidence="4" id="KW-0460">Magnesium</keyword>
<dbReference type="SFLD" id="SFLDG01135">
    <property type="entry name" value="C1.5.6:_HAD__Beta-PGM__Phospha"/>
    <property type="match status" value="1"/>
</dbReference>
<evidence type="ECO:0000256" key="2">
    <source>
        <dbReference type="ARBA" id="ARBA00006171"/>
    </source>
</evidence>
<evidence type="ECO:0000256" key="5">
    <source>
        <dbReference type="ARBA" id="ARBA00023277"/>
    </source>
</evidence>
<reference evidence="6" key="1">
    <citation type="submission" date="2020-02" db="EMBL/GenBank/DDBJ databases">
        <authorList>
            <person name="Meier V. D."/>
        </authorList>
    </citation>
    <scope>NUCLEOTIDE SEQUENCE</scope>
    <source>
        <strain evidence="6">AVDCRST_MAG14</strain>
    </source>
</reference>
<comment type="cofactor">
    <cofactor evidence="1">
        <name>Mg(2+)</name>
        <dbReference type="ChEBI" id="CHEBI:18420"/>
    </cofactor>
</comment>
<dbReference type="SFLD" id="SFLDS00003">
    <property type="entry name" value="Haloacid_Dehalogenase"/>
    <property type="match status" value="1"/>
</dbReference>
<evidence type="ECO:0000256" key="1">
    <source>
        <dbReference type="ARBA" id="ARBA00001946"/>
    </source>
</evidence>
<dbReference type="Gene3D" id="3.40.50.1000">
    <property type="entry name" value="HAD superfamily/HAD-like"/>
    <property type="match status" value="1"/>
</dbReference>
<proteinExistence type="inferred from homology"/>
<dbReference type="NCBIfam" id="TIGR01509">
    <property type="entry name" value="HAD-SF-IA-v3"/>
    <property type="match status" value="1"/>
</dbReference>
<keyword evidence="3" id="KW-0479">Metal-binding</keyword>
<dbReference type="SFLD" id="SFLDG01129">
    <property type="entry name" value="C1.5:_HAD__Beta-PGM__Phosphata"/>
    <property type="match status" value="1"/>
</dbReference>
<dbReference type="InterPro" id="IPR023214">
    <property type="entry name" value="HAD_sf"/>
</dbReference>
<dbReference type="PANTHER" id="PTHR46193">
    <property type="entry name" value="6-PHOSPHOGLUCONATE PHOSPHATASE"/>
    <property type="match status" value="1"/>
</dbReference>